<evidence type="ECO:0000313" key="2">
    <source>
        <dbReference type="EMBL" id="KLU03471.1"/>
    </source>
</evidence>
<gene>
    <name evidence="2" type="ORF">RISK_004475</name>
</gene>
<comment type="caution">
    <text evidence="2">The sequence shown here is derived from an EMBL/GenBank/DDBJ whole genome shotgun (WGS) entry which is preliminary data.</text>
</comment>
<reference evidence="2" key="1">
    <citation type="submission" date="2015-05" db="EMBL/GenBank/DDBJ databases">
        <title>Permanent draft genome of Rhodopirellula islandicus K833.</title>
        <authorList>
            <person name="Kizina J."/>
            <person name="Richter M."/>
            <person name="Glockner F.O."/>
            <person name="Harder J."/>
        </authorList>
    </citation>
    <scope>NUCLEOTIDE SEQUENCE [LARGE SCALE GENOMIC DNA]</scope>
    <source>
        <strain evidence="2">K833</strain>
    </source>
</reference>
<evidence type="ECO:0000313" key="3">
    <source>
        <dbReference type="Proteomes" id="UP000036367"/>
    </source>
</evidence>
<dbReference type="EMBL" id="LECT01000037">
    <property type="protein sequence ID" value="KLU03471.1"/>
    <property type="molecule type" value="Genomic_DNA"/>
</dbReference>
<feature type="transmembrane region" description="Helical" evidence="1">
    <location>
        <begin position="36"/>
        <end position="64"/>
    </location>
</feature>
<accession>A0A0J1BAG5</accession>
<dbReference type="STRING" id="595434.RISK_004475"/>
<keyword evidence="1" id="KW-0812">Transmembrane</keyword>
<feature type="transmembrane region" description="Helical" evidence="1">
    <location>
        <begin position="12"/>
        <end position="30"/>
    </location>
</feature>
<sequence>MQNRRGETQLDLLMSTVLPIVGGITAGLLLRSFTSLPFWACLLIGIPVGTVAAWVLFVGVIILVHKTIGEPLAASRERRKQEIRDQYDGRD</sequence>
<keyword evidence="3" id="KW-1185">Reference proteome</keyword>
<organism evidence="2 3">
    <name type="scientific">Rhodopirellula islandica</name>
    <dbReference type="NCBI Taxonomy" id="595434"/>
    <lineage>
        <taxon>Bacteria</taxon>
        <taxon>Pseudomonadati</taxon>
        <taxon>Planctomycetota</taxon>
        <taxon>Planctomycetia</taxon>
        <taxon>Pirellulales</taxon>
        <taxon>Pirellulaceae</taxon>
        <taxon>Rhodopirellula</taxon>
    </lineage>
</organism>
<dbReference type="Proteomes" id="UP000036367">
    <property type="component" value="Unassembled WGS sequence"/>
</dbReference>
<proteinExistence type="predicted"/>
<name>A0A0J1BAG5_RHOIS</name>
<keyword evidence="1" id="KW-0472">Membrane</keyword>
<dbReference type="AlphaFoldDB" id="A0A0J1BAG5"/>
<protein>
    <submittedName>
        <fullName evidence="2">Uncharacterized protein</fullName>
    </submittedName>
</protein>
<dbReference type="PATRIC" id="fig|595434.4.peg.4247"/>
<evidence type="ECO:0000256" key="1">
    <source>
        <dbReference type="SAM" id="Phobius"/>
    </source>
</evidence>
<keyword evidence="1" id="KW-1133">Transmembrane helix</keyword>